<dbReference type="GO" id="GO:0003677">
    <property type="term" value="F:DNA binding"/>
    <property type="evidence" value="ECO:0007669"/>
    <property type="project" value="UniProtKB-KW"/>
</dbReference>
<dbReference type="InterPro" id="IPR005650">
    <property type="entry name" value="BlaI_family"/>
</dbReference>
<keyword evidence="2" id="KW-0805">Transcription regulation</keyword>
<dbReference type="AlphaFoldDB" id="A0A554RG75"/>
<evidence type="ECO:0000313" key="6">
    <source>
        <dbReference type="Proteomes" id="UP000316988"/>
    </source>
</evidence>
<dbReference type="InterPro" id="IPR036388">
    <property type="entry name" value="WH-like_DNA-bd_sf"/>
</dbReference>
<gene>
    <name evidence="5" type="ORF">FNM00_18475</name>
</gene>
<comment type="similarity">
    <text evidence="1">Belongs to the BlaI transcriptional regulatory family.</text>
</comment>
<comment type="caution">
    <text evidence="5">The sequence shown here is derived from an EMBL/GenBank/DDBJ whole genome shotgun (WGS) entry which is preliminary data.</text>
</comment>
<dbReference type="Gene3D" id="1.10.10.10">
    <property type="entry name" value="Winged helix-like DNA-binding domain superfamily/Winged helix DNA-binding domain"/>
    <property type="match status" value="1"/>
</dbReference>
<evidence type="ECO:0000256" key="3">
    <source>
        <dbReference type="ARBA" id="ARBA00023125"/>
    </source>
</evidence>
<evidence type="ECO:0000256" key="1">
    <source>
        <dbReference type="ARBA" id="ARBA00011046"/>
    </source>
</evidence>
<sequence length="126" mass="14030">MDDTARSRRSRGELEALVLRTLWDSDSPMTAKELQAALPGARPAHTTVLTALERLRAKGQIRRVGEERRGVRFAATHTEEEYIGLAMLDRLEHAQRRSAALLHFAGQLSDEDVAALRKALNDQGQS</sequence>
<dbReference type="RefSeq" id="WP_143915004.1">
    <property type="nucleotide sequence ID" value="NZ_VLNT01000034.1"/>
</dbReference>
<keyword evidence="3" id="KW-0238">DNA-binding</keyword>
<dbReference type="Gene3D" id="6.10.140.850">
    <property type="match status" value="1"/>
</dbReference>
<evidence type="ECO:0000313" key="5">
    <source>
        <dbReference type="EMBL" id="TSD52970.1"/>
    </source>
</evidence>
<dbReference type="SUPFAM" id="SSF46785">
    <property type="entry name" value="Winged helix' DNA-binding domain"/>
    <property type="match status" value="1"/>
</dbReference>
<keyword evidence="6" id="KW-1185">Reference proteome</keyword>
<proteinExistence type="inferred from homology"/>
<dbReference type="GO" id="GO:0045892">
    <property type="term" value="P:negative regulation of DNA-templated transcription"/>
    <property type="evidence" value="ECO:0007669"/>
    <property type="project" value="InterPro"/>
</dbReference>
<protein>
    <submittedName>
        <fullName evidence="5">BlaI/MecI/CopY family transcriptional regulator</fullName>
    </submittedName>
</protein>
<dbReference type="EMBL" id="VLNT01000034">
    <property type="protein sequence ID" value="TSD52970.1"/>
    <property type="molecule type" value="Genomic_DNA"/>
</dbReference>
<evidence type="ECO:0000256" key="4">
    <source>
        <dbReference type="ARBA" id="ARBA00023163"/>
    </source>
</evidence>
<evidence type="ECO:0000256" key="2">
    <source>
        <dbReference type="ARBA" id="ARBA00023015"/>
    </source>
</evidence>
<dbReference type="InterPro" id="IPR036390">
    <property type="entry name" value="WH_DNA-bd_sf"/>
</dbReference>
<keyword evidence="4" id="KW-0804">Transcription</keyword>
<name>A0A554RG75_9ACTN</name>
<dbReference type="Pfam" id="PF03965">
    <property type="entry name" value="Penicillinase_R"/>
    <property type="match status" value="1"/>
</dbReference>
<reference evidence="5 6" key="1">
    <citation type="submission" date="2019-07" db="EMBL/GenBank/DDBJ databases">
        <authorList>
            <person name="Zhao L.H."/>
        </authorList>
    </citation>
    <scope>NUCLEOTIDE SEQUENCE [LARGE SCALE GENOMIC DNA]</scope>
    <source>
        <strain evidence="5 6">Co35</strain>
    </source>
</reference>
<dbReference type="Proteomes" id="UP000316988">
    <property type="component" value="Unassembled WGS sequence"/>
</dbReference>
<dbReference type="OrthoDB" id="9813987at2"/>
<organism evidence="5 6">
    <name type="scientific">Aeromicrobium piscarium</name>
    <dbReference type="NCBI Taxonomy" id="2590901"/>
    <lineage>
        <taxon>Bacteria</taxon>
        <taxon>Bacillati</taxon>
        <taxon>Actinomycetota</taxon>
        <taxon>Actinomycetes</taxon>
        <taxon>Propionibacteriales</taxon>
        <taxon>Nocardioidaceae</taxon>
        <taxon>Aeromicrobium</taxon>
    </lineage>
</organism>
<accession>A0A554RG75</accession>